<feature type="compositionally biased region" description="Basic and acidic residues" evidence="10">
    <location>
        <begin position="623"/>
        <end position="641"/>
    </location>
</feature>
<comment type="induction">
    <text evidence="8">By stress conditions e.g. heat shock.</text>
</comment>
<evidence type="ECO:0000256" key="9">
    <source>
        <dbReference type="RuleBase" id="RU003322"/>
    </source>
</evidence>
<feature type="region of interest" description="Disordered" evidence="10">
    <location>
        <begin position="603"/>
        <end position="641"/>
    </location>
</feature>
<organism evidence="11">
    <name type="scientific">uncultured Stenotrophomonas sp</name>
    <dbReference type="NCBI Taxonomy" id="165438"/>
    <lineage>
        <taxon>Bacteria</taxon>
        <taxon>Pseudomonadati</taxon>
        <taxon>Pseudomonadota</taxon>
        <taxon>Gammaproteobacteria</taxon>
        <taxon>Lysobacterales</taxon>
        <taxon>Lysobacteraceae</taxon>
        <taxon>Stenotrophomonas</taxon>
        <taxon>environmental samples</taxon>
    </lineage>
</organism>
<dbReference type="InterPro" id="IPR012725">
    <property type="entry name" value="Chaperone_DnaK"/>
</dbReference>
<dbReference type="SUPFAM" id="SSF100920">
    <property type="entry name" value="Heat shock protein 70kD (HSP70), peptide-binding domain"/>
    <property type="match status" value="1"/>
</dbReference>
<evidence type="ECO:0000313" key="11">
    <source>
        <dbReference type="EMBL" id="SBV36068.1"/>
    </source>
</evidence>
<dbReference type="Pfam" id="PF00012">
    <property type="entry name" value="HSP70"/>
    <property type="match status" value="1"/>
</dbReference>
<name>A0A1Y5Q197_9GAMM</name>
<dbReference type="GO" id="GO:0005524">
    <property type="term" value="F:ATP binding"/>
    <property type="evidence" value="ECO:0007669"/>
    <property type="project" value="UniProtKB-UniRule"/>
</dbReference>
<keyword evidence="7 8" id="KW-0143">Chaperone</keyword>
<comment type="similarity">
    <text evidence="1 8 9">Belongs to the heat shock protein 70 family.</text>
</comment>
<evidence type="ECO:0000256" key="5">
    <source>
        <dbReference type="ARBA" id="ARBA00022840"/>
    </source>
</evidence>
<dbReference type="PROSITE" id="PS01036">
    <property type="entry name" value="HSP70_3"/>
    <property type="match status" value="1"/>
</dbReference>
<dbReference type="PANTHER" id="PTHR19375">
    <property type="entry name" value="HEAT SHOCK PROTEIN 70KDA"/>
    <property type="match status" value="1"/>
</dbReference>
<evidence type="ECO:0000256" key="4">
    <source>
        <dbReference type="ARBA" id="ARBA00022741"/>
    </source>
</evidence>
<dbReference type="Gene3D" id="3.30.420.40">
    <property type="match status" value="2"/>
</dbReference>
<dbReference type="Gene3D" id="2.60.34.10">
    <property type="entry name" value="Substrate Binding Domain Of DNAk, Chain A, domain 1"/>
    <property type="match status" value="1"/>
</dbReference>
<dbReference type="FunFam" id="1.20.1270.10:FF:000001">
    <property type="entry name" value="Molecular chaperone DnaK"/>
    <property type="match status" value="1"/>
</dbReference>
<dbReference type="InterPro" id="IPR029047">
    <property type="entry name" value="HSP70_peptide-bd_sf"/>
</dbReference>
<keyword evidence="11" id="KW-0131">Cell cycle</keyword>
<dbReference type="AlphaFoldDB" id="A0A1Y5Q197"/>
<comment type="function">
    <text evidence="8">Acts as a chaperone.</text>
</comment>
<sequence>MAKIIGIDLGTTNSCVAIMDGGKARVIENSEGDRTTPSIVAYTKDGEVLVGASAKRQAVTNPKNTLYAVKRLIGRKFTDGEVQKDIAHVPYGILAHDNGDAWVEARGKKIAPPQVSADVLRKMKKTAEDYLGEEVTEAVITVPAYFNDSQRQATKDAGRIAGLDVKRIINEPTAAALAYGLDKGDSKDRKIVVYDLGGGTFDVSIIEIANVDGEKQFEVLATNGDTFLGGEDFDNRVIEYLVDEFNKDQGIDLRKDPLALQRLKDAAERAKIELSSAQQTEVNLPYVTADASGPKHLNIKLTRAKLEALVEELIKKSIEPCRTALNDAGLRSSDINEVILVGGQTRMPKVQAAVAEFFGKDPRKDVNPDEAVALGAAIQGGVLAGDVKDVLLLDVTPLSLGIETLGGVFTKIIEKNTTIPTKASQTFSTAEDNQSAVTVHVLQGEREQARYNKSLAKFDLTGIEPAPRGLPQVEVSFDIDANGILHVSAKDKKTNKEQKVEIKAGSGLSEDEINRMVADAETHREEDKKFQELVQARNQADGLIHATRSAITEHGSKVGGDVIGKVESALADLETAMKGDDKAQIESRSKALEEAGQSLYAAAAAAEQGGDAGQGAGASPGPAHDDVVDAEFTEVKDDKKS</sequence>
<dbReference type="Gene3D" id="1.20.1270.10">
    <property type="match status" value="1"/>
</dbReference>
<keyword evidence="4 8" id="KW-0547">Nucleotide-binding</keyword>
<keyword evidence="5 8" id="KW-0067">ATP-binding</keyword>
<evidence type="ECO:0000256" key="10">
    <source>
        <dbReference type="SAM" id="MobiDB-lite"/>
    </source>
</evidence>
<dbReference type="FunFam" id="3.90.640.10:FF:000003">
    <property type="entry name" value="Molecular chaperone DnaK"/>
    <property type="match status" value="1"/>
</dbReference>
<dbReference type="NCBIfam" id="TIGR02350">
    <property type="entry name" value="prok_dnaK"/>
    <property type="match status" value="1"/>
</dbReference>
<dbReference type="InterPro" id="IPR013126">
    <property type="entry name" value="Hsp_70_fam"/>
</dbReference>
<accession>A0A1Y5Q197</accession>
<dbReference type="Gene3D" id="3.90.640.10">
    <property type="entry name" value="Actin, Chain A, domain 4"/>
    <property type="match status" value="1"/>
</dbReference>
<dbReference type="CDD" id="cd10234">
    <property type="entry name" value="ASKHA_NBD_HSP70_DnaK-like"/>
    <property type="match status" value="1"/>
</dbReference>
<dbReference type="InterPro" id="IPR029048">
    <property type="entry name" value="HSP70_C_sf"/>
</dbReference>
<dbReference type="GO" id="GO:0051301">
    <property type="term" value="P:cell division"/>
    <property type="evidence" value="ECO:0007669"/>
    <property type="project" value="UniProtKB-KW"/>
</dbReference>
<dbReference type="GO" id="GO:0140662">
    <property type="term" value="F:ATP-dependent protein folding chaperone"/>
    <property type="evidence" value="ECO:0007669"/>
    <property type="project" value="InterPro"/>
</dbReference>
<dbReference type="PROSITE" id="PS00329">
    <property type="entry name" value="HSP70_2"/>
    <property type="match status" value="1"/>
</dbReference>
<dbReference type="FunFam" id="3.30.30.30:FF:000003">
    <property type="entry name" value="Heat shock protein 9"/>
    <property type="match status" value="1"/>
</dbReference>
<evidence type="ECO:0000256" key="7">
    <source>
        <dbReference type="ARBA" id="ARBA00023186"/>
    </source>
</evidence>
<proteinExistence type="evidence at transcript level"/>
<evidence type="ECO:0000256" key="1">
    <source>
        <dbReference type="ARBA" id="ARBA00007381"/>
    </source>
</evidence>
<keyword evidence="11" id="KW-0132">Cell division</keyword>
<dbReference type="NCBIfam" id="NF001413">
    <property type="entry name" value="PRK00290.1"/>
    <property type="match status" value="1"/>
</dbReference>
<protein>
    <recommendedName>
        <fullName evidence="2 8">Chaperone protein DnaK</fullName>
    </recommendedName>
    <alternativeName>
        <fullName evidence="8">HSP70</fullName>
    </alternativeName>
    <alternativeName>
        <fullName evidence="8">Heat shock 70 kDa protein</fullName>
    </alternativeName>
    <alternativeName>
        <fullName evidence="8">Heat shock protein 70</fullName>
    </alternativeName>
</protein>
<evidence type="ECO:0000256" key="3">
    <source>
        <dbReference type="ARBA" id="ARBA00022553"/>
    </source>
</evidence>
<dbReference type="HAMAP" id="MF_00332">
    <property type="entry name" value="DnaK"/>
    <property type="match status" value="1"/>
</dbReference>
<feature type="modified residue" description="Phosphothreonine; by autocatalysis" evidence="8">
    <location>
        <position position="200"/>
    </location>
</feature>
<gene>
    <name evidence="8 11" type="primary">dnaK</name>
    <name evidence="11" type="ORF">STPYR_10998</name>
</gene>
<evidence type="ECO:0000256" key="6">
    <source>
        <dbReference type="ARBA" id="ARBA00023016"/>
    </source>
</evidence>
<keyword evidence="3 8" id="KW-0597">Phosphoprotein</keyword>
<evidence type="ECO:0000256" key="8">
    <source>
        <dbReference type="HAMAP-Rule" id="MF_00332"/>
    </source>
</evidence>
<dbReference type="EMBL" id="FLTS01000001">
    <property type="protein sequence ID" value="SBV36068.1"/>
    <property type="molecule type" value="Genomic_DNA"/>
</dbReference>
<reference evidence="11" key="1">
    <citation type="submission" date="2016-03" db="EMBL/GenBank/DDBJ databases">
        <authorList>
            <person name="Ploux O."/>
        </authorList>
    </citation>
    <scope>NUCLEOTIDE SEQUENCE</scope>
    <source>
        <strain evidence="11">UC10</strain>
    </source>
</reference>
<dbReference type="InterPro" id="IPR018181">
    <property type="entry name" value="Heat_shock_70_CS"/>
</dbReference>
<dbReference type="FunFam" id="2.60.34.10:FF:000014">
    <property type="entry name" value="Chaperone protein DnaK HSP70"/>
    <property type="match status" value="1"/>
</dbReference>
<dbReference type="PROSITE" id="PS00297">
    <property type="entry name" value="HSP70_1"/>
    <property type="match status" value="1"/>
</dbReference>
<dbReference type="NCBIfam" id="NF003520">
    <property type="entry name" value="PRK05183.1"/>
    <property type="match status" value="1"/>
</dbReference>
<evidence type="ECO:0000256" key="2">
    <source>
        <dbReference type="ARBA" id="ARBA00014415"/>
    </source>
</evidence>
<dbReference type="GO" id="GO:0051082">
    <property type="term" value="F:unfolded protein binding"/>
    <property type="evidence" value="ECO:0007669"/>
    <property type="project" value="InterPro"/>
</dbReference>
<keyword evidence="6 8" id="KW-0346">Stress response</keyword>
<dbReference type="FunFam" id="3.30.420.40:FF:000004">
    <property type="entry name" value="Molecular chaperone DnaK"/>
    <property type="match status" value="1"/>
</dbReference>
<dbReference type="InterPro" id="IPR043129">
    <property type="entry name" value="ATPase_NBD"/>
</dbReference>
<dbReference type="SUPFAM" id="SSF53067">
    <property type="entry name" value="Actin-like ATPase domain"/>
    <property type="match status" value="2"/>
</dbReference>
<dbReference type="PRINTS" id="PR00301">
    <property type="entry name" value="HEATSHOCK70"/>
</dbReference>